<dbReference type="SUPFAM" id="SSF51735">
    <property type="entry name" value="NAD(P)-binding Rossmann-fold domains"/>
    <property type="match status" value="1"/>
</dbReference>
<comment type="domain">
    <text evidence="8">Possesses an unusual extended V-shaped dimeric structure with each monomer consisting of three distinct domains arranged along a curved 'spinal' alpha-helix. The N-terminal catalytic domain specifically recognizes the glutamate moiety of the substrate. The second domain is the NADPH-binding domain, and the third C-terminal domain is responsible for dimerization.</text>
</comment>
<comment type="miscellaneous">
    <text evidence="8">During catalysis, the active site Cys acts as a nucleophile attacking the alpha-carbonyl group of tRNA-bound glutamate with the formation of a thioester intermediate between enzyme and glutamate, and the concomitant release of tRNA(Glu). The thioester intermediate is finally reduced by direct hydride transfer from NADPH, to form the product GSA.</text>
</comment>
<evidence type="ECO:0000259" key="17">
    <source>
        <dbReference type="Pfam" id="PF05201"/>
    </source>
</evidence>
<evidence type="ECO:0000256" key="14">
    <source>
        <dbReference type="SAM" id="MobiDB-lite"/>
    </source>
</evidence>
<reference evidence="18 19" key="1">
    <citation type="journal article" date="2019" name="Int. J. Syst. Evol. Microbiol.">
        <title>The Global Catalogue of Microorganisms (GCM) 10K type strain sequencing project: providing services to taxonomists for standard genome sequencing and annotation.</title>
        <authorList>
            <consortium name="The Broad Institute Genomics Platform"/>
            <consortium name="The Broad Institute Genome Sequencing Center for Infectious Disease"/>
            <person name="Wu L."/>
            <person name="Ma J."/>
        </authorList>
    </citation>
    <scope>NUCLEOTIDE SEQUENCE [LARGE SCALE GENOMIC DNA]</scope>
    <source>
        <strain evidence="18 19">PSRA2</strain>
    </source>
</reference>
<comment type="caution">
    <text evidence="18">The sequence shown here is derived from an EMBL/GenBank/DDBJ whole genome shotgun (WGS) entry which is preliminary data.</text>
</comment>
<evidence type="ECO:0000256" key="9">
    <source>
        <dbReference type="PIRSR" id="PIRSR000445-1"/>
    </source>
</evidence>
<evidence type="ECO:0000256" key="2">
    <source>
        <dbReference type="ARBA" id="ARBA00005916"/>
    </source>
</evidence>
<organism evidence="18 19">
    <name type="scientific">Halomarina ordinaria</name>
    <dbReference type="NCBI Taxonomy" id="3033939"/>
    <lineage>
        <taxon>Archaea</taxon>
        <taxon>Methanobacteriati</taxon>
        <taxon>Methanobacteriota</taxon>
        <taxon>Stenosarchaea group</taxon>
        <taxon>Halobacteria</taxon>
        <taxon>Halobacteriales</taxon>
        <taxon>Natronomonadaceae</taxon>
        <taxon>Halomarina</taxon>
    </lineage>
</organism>
<evidence type="ECO:0000256" key="1">
    <source>
        <dbReference type="ARBA" id="ARBA00005059"/>
    </source>
</evidence>
<comment type="catalytic activity">
    <reaction evidence="7 8 13">
        <text>(S)-4-amino-5-oxopentanoate + tRNA(Glu) + NADP(+) = L-glutamyl-tRNA(Glu) + NADPH + H(+)</text>
        <dbReference type="Rhea" id="RHEA:12344"/>
        <dbReference type="Rhea" id="RHEA-COMP:9663"/>
        <dbReference type="Rhea" id="RHEA-COMP:9680"/>
        <dbReference type="ChEBI" id="CHEBI:15378"/>
        <dbReference type="ChEBI" id="CHEBI:57501"/>
        <dbReference type="ChEBI" id="CHEBI:57783"/>
        <dbReference type="ChEBI" id="CHEBI:58349"/>
        <dbReference type="ChEBI" id="CHEBI:78442"/>
        <dbReference type="ChEBI" id="CHEBI:78520"/>
        <dbReference type="EC" id="1.2.1.70"/>
    </reaction>
</comment>
<dbReference type="NCBIfam" id="TIGR01035">
    <property type="entry name" value="hemA"/>
    <property type="match status" value="1"/>
</dbReference>
<dbReference type="SUPFAM" id="SSF69742">
    <property type="entry name" value="Glutamyl tRNA-reductase catalytic, N-terminal domain"/>
    <property type="match status" value="1"/>
</dbReference>
<evidence type="ECO:0000259" key="16">
    <source>
        <dbReference type="Pfam" id="PF01488"/>
    </source>
</evidence>
<evidence type="ECO:0000256" key="7">
    <source>
        <dbReference type="ARBA" id="ARBA00047464"/>
    </source>
</evidence>
<dbReference type="Pfam" id="PF00745">
    <property type="entry name" value="GlutR_dimer"/>
    <property type="match status" value="1"/>
</dbReference>
<proteinExistence type="inferred from homology"/>
<comment type="subunit">
    <text evidence="8">Homodimer.</text>
</comment>
<dbReference type="InterPro" id="IPR015895">
    <property type="entry name" value="4pyrrol_synth_GluRdtase_N"/>
</dbReference>
<dbReference type="PANTHER" id="PTHR43013:SF1">
    <property type="entry name" value="GLUTAMYL-TRNA REDUCTASE"/>
    <property type="match status" value="1"/>
</dbReference>
<dbReference type="InterPro" id="IPR018214">
    <property type="entry name" value="GluRdtase_CS"/>
</dbReference>
<dbReference type="SUPFAM" id="SSF69075">
    <property type="entry name" value="Glutamyl tRNA-reductase dimerization domain"/>
    <property type="match status" value="1"/>
</dbReference>
<evidence type="ECO:0000256" key="13">
    <source>
        <dbReference type="RuleBase" id="RU000584"/>
    </source>
</evidence>
<sequence length="466" mass="49640">MTVGSGVIAGVSVSHRTADLDAIESAGRVDRDDVVRSLLTTPGVTEAFALRTCNRVEAYVVADAPETGRAALDRLFGERAVDATTTLDVPVDARRELSHEESLRHLMRVACGLESLVVGEDQILGQLRDAYLDARSLGSVGPVLEDALMKAVHVGERARTETAINEGAVSLGSAAARVAGEELDLSRATALVVGAGEMGSLAARAFAKRADRLLVANRTVDRAEYVARTLDVEAGAVGLKALPAAVAEADVVVTATGADRHVLDGDVLRGAGETLVIDIAQPRDVDPAVDALSTVTVYDLDALQSVTDETTEQREAAAREVEAMIDREFDNLLSQYKRKRADEVIAAMYEGAEGMKHREVKRARSRLEASDGPDLTEEQYDILDSLADALVGQLLAAPTKSLRDAAEKDDWSTINTAIQLFDPHNDRPVGGEDGRPAIPEGVTVDDIPEPVREGMPPAVLEQLSDD</sequence>
<dbReference type="AlphaFoldDB" id="A0ABD5U8G1"/>
<dbReference type="EMBL" id="JBHSXM010000001">
    <property type="protein sequence ID" value="MFC6835037.1"/>
    <property type="molecule type" value="Genomic_DNA"/>
</dbReference>
<dbReference type="RefSeq" id="WP_304446745.1">
    <property type="nucleotide sequence ID" value="NZ_JARRAH010000001.1"/>
</dbReference>
<evidence type="ECO:0000256" key="6">
    <source>
        <dbReference type="ARBA" id="ARBA00023244"/>
    </source>
</evidence>
<evidence type="ECO:0000256" key="8">
    <source>
        <dbReference type="HAMAP-Rule" id="MF_00087"/>
    </source>
</evidence>
<dbReference type="Pfam" id="PF05201">
    <property type="entry name" value="GlutR_N"/>
    <property type="match status" value="1"/>
</dbReference>
<feature type="region of interest" description="Disordered" evidence="14">
    <location>
        <begin position="422"/>
        <end position="466"/>
    </location>
</feature>
<dbReference type="Gene3D" id="3.40.50.720">
    <property type="entry name" value="NAD(P)-binding Rossmann-like Domain"/>
    <property type="match status" value="1"/>
</dbReference>
<dbReference type="InterPro" id="IPR036343">
    <property type="entry name" value="GluRdtase_N_sf"/>
</dbReference>
<dbReference type="HAMAP" id="MF_00087">
    <property type="entry name" value="Glu_tRNA_reductase"/>
    <property type="match status" value="1"/>
</dbReference>
<dbReference type="FunFam" id="3.30.460.30:FF:000001">
    <property type="entry name" value="Glutamyl-tRNA reductase"/>
    <property type="match status" value="1"/>
</dbReference>
<dbReference type="PROSITE" id="PS00747">
    <property type="entry name" value="GLUTR"/>
    <property type="match status" value="1"/>
</dbReference>
<feature type="binding site" evidence="8 10">
    <location>
        <position position="126"/>
    </location>
    <ligand>
        <name>substrate</name>
    </ligand>
</feature>
<evidence type="ECO:0000313" key="18">
    <source>
        <dbReference type="EMBL" id="MFC6835037.1"/>
    </source>
</evidence>
<gene>
    <name evidence="8 18" type="primary">hemA</name>
    <name evidence="18" type="ORF">ACFQHK_00775</name>
</gene>
<dbReference type="GO" id="GO:0006782">
    <property type="term" value="P:protoporphyrinogen IX biosynthetic process"/>
    <property type="evidence" value="ECO:0007669"/>
    <property type="project" value="UniProtKB-UniRule"/>
</dbReference>
<dbReference type="Proteomes" id="UP001596406">
    <property type="component" value="Unassembled WGS sequence"/>
</dbReference>
<dbReference type="PIRSF" id="PIRSF000445">
    <property type="entry name" value="4pyrrol_synth_GluRdtase"/>
    <property type="match status" value="1"/>
</dbReference>
<accession>A0ABD5U8G1</accession>
<name>A0ABD5U8G1_9EURY</name>
<dbReference type="PANTHER" id="PTHR43013">
    <property type="entry name" value="GLUTAMYL-TRNA REDUCTASE"/>
    <property type="match status" value="1"/>
</dbReference>
<evidence type="ECO:0000256" key="11">
    <source>
        <dbReference type="PIRSR" id="PIRSR000445-3"/>
    </source>
</evidence>
<evidence type="ECO:0000259" key="15">
    <source>
        <dbReference type="Pfam" id="PF00745"/>
    </source>
</evidence>
<keyword evidence="19" id="KW-1185">Reference proteome</keyword>
<evidence type="ECO:0000256" key="4">
    <source>
        <dbReference type="ARBA" id="ARBA00022857"/>
    </source>
</evidence>
<feature type="binding site" evidence="8 10">
    <location>
        <position position="115"/>
    </location>
    <ligand>
        <name>substrate</name>
    </ligand>
</feature>
<protein>
    <recommendedName>
        <fullName evidence="3 8">Glutamyl-tRNA reductase</fullName>
        <shortName evidence="8">GluTR</shortName>
        <ecNumber evidence="3 8">1.2.1.70</ecNumber>
    </recommendedName>
</protein>
<dbReference type="GO" id="GO:0008883">
    <property type="term" value="F:glutamyl-tRNA reductase activity"/>
    <property type="evidence" value="ECO:0007669"/>
    <property type="project" value="UniProtKB-UniRule"/>
</dbReference>
<keyword evidence="5 8" id="KW-0560">Oxidoreductase</keyword>
<dbReference type="InterPro" id="IPR006151">
    <property type="entry name" value="Shikm_DH/Glu-tRNA_Rdtase"/>
</dbReference>
<dbReference type="InterPro" id="IPR036291">
    <property type="entry name" value="NAD(P)-bd_dom_sf"/>
</dbReference>
<comment type="pathway">
    <text evidence="1 8 13">Porphyrin-containing compound metabolism; protoporphyrin-IX biosynthesis; 5-aminolevulinate from L-glutamyl-tRNA(Glu): step 1/2.</text>
</comment>
<feature type="domain" description="Quinate/shikimate 5-dehydrogenase/glutamyl-tRNA reductase" evidence="16">
    <location>
        <begin position="182"/>
        <end position="306"/>
    </location>
</feature>
<evidence type="ECO:0000256" key="3">
    <source>
        <dbReference type="ARBA" id="ARBA00012970"/>
    </source>
</evidence>
<evidence type="ECO:0000256" key="10">
    <source>
        <dbReference type="PIRSR" id="PIRSR000445-2"/>
    </source>
</evidence>
<keyword evidence="6 8" id="KW-0627">Porphyrin biosynthesis</keyword>
<dbReference type="Gene3D" id="3.30.460.30">
    <property type="entry name" value="Glutamyl-tRNA reductase, N-terminal domain"/>
    <property type="match status" value="1"/>
</dbReference>
<keyword evidence="4 8" id="KW-0521">NADP</keyword>
<feature type="binding site" evidence="8 11">
    <location>
        <begin position="194"/>
        <end position="199"/>
    </location>
    <ligand>
        <name>NADP(+)</name>
        <dbReference type="ChEBI" id="CHEBI:58349"/>
    </ligand>
</feature>
<evidence type="ECO:0000313" key="19">
    <source>
        <dbReference type="Proteomes" id="UP001596406"/>
    </source>
</evidence>
<feature type="active site" description="Nucleophile" evidence="8 9">
    <location>
        <position position="53"/>
    </location>
</feature>
<dbReference type="InterPro" id="IPR036453">
    <property type="entry name" value="GluRdtase_dimer_dom_sf"/>
</dbReference>
<evidence type="ECO:0000256" key="12">
    <source>
        <dbReference type="PIRSR" id="PIRSR000445-4"/>
    </source>
</evidence>
<evidence type="ECO:0000256" key="5">
    <source>
        <dbReference type="ARBA" id="ARBA00023002"/>
    </source>
</evidence>
<feature type="binding site" evidence="8 10">
    <location>
        <begin position="52"/>
        <end position="55"/>
    </location>
    <ligand>
        <name>substrate</name>
    </ligand>
</feature>
<dbReference type="CDD" id="cd05213">
    <property type="entry name" value="NAD_bind_Glutamyl_tRNA_reduct"/>
    <property type="match status" value="1"/>
</dbReference>
<dbReference type="InterPro" id="IPR015896">
    <property type="entry name" value="4pyrrol_synth_GluRdtase_dimer"/>
</dbReference>
<feature type="binding site" evidence="8 10">
    <location>
        <begin position="120"/>
        <end position="122"/>
    </location>
    <ligand>
        <name>substrate</name>
    </ligand>
</feature>
<feature type="domain" description="Tetrapyrrole biosynthesis glutamyl-tRNA reductase dimerisation" evidence="15">
    <location>
        <begin position="320"/>
        <end position="422"/>
    </location>
</feature>
<dbReference type="EC" id="1.2.1.70" evidence="3 8"/>
<feature type="site" description="Important for activity" evidence="8 12">
    <location>
        <position position="105"/>
    </location>
</feature>
<dbReference type="InterPro" id="IPR000343">
    <property type="entry name" value="4pyrrol_synth_GluRdtase"/>
</dbReference>
<comment type="similarity">
    <text evidence="2 8 13">Belongs to the glutamyl-tRNA reductase family.</text>
</comment>
<feature type="domain" description="Glutamyl-tRNA reductase N-terminal" evidence="17">
    <location>
        <begin position="11"/>
        <end position="162"/>
    </location>
</feature>
<comment type="function">
    <text evidence="8">Catalyzes the NADPH-dependent reduction of glutamyl-tRNA(Glu) to glutamate 1-semialdehyde (GSA).</text>
</comment>
<dbReference type="Pfam" id="PF01488">
    <property type="entry name" value="Shikimate_DH"/>
    <property type="match status" value="1"/>
</dbReference>
<feature type="compositionally biased region" description="Basic and acidic residues" evidence="14">
    <location>
        <begin position="423"/>
        <end position="435"/>
    </location>
</feature>